<reference evidence="2 3" key="1">
    <citation type="submission" date="2020-02" db="EMBL/GenBank/DDBJ databases">
        <title>Draft genome sequence of Haematococcus lacustris strain NIES-144.</title>
        <authorList>
            <person name="Morimoto D."/>
            <person name="Nakagawa S."/>
            <person name="Yoshida T."/>
            <person name="Sawayama S."/>
        </authorList>
    </citation>
    <scope>NUCLEOTIDE SEQUENCE [LARGE SCALE GENOMIC DNA]</scope>
    <source>
        <strain evidence="2 3">NIES-144</strain>
    </source>
</reference>
<dbReference type="Proteomes" id="UP000485058">
    <property type="component" value="Unassembled WGS sequence"/>
</dbReference>
<evidence type="ECO:0000256" key="1">
    <source>
        <dbReference type="SAM" id="MobiDB-lite"/>
    </source>
</evidence>
<organism evidence="2 3">
    <name type="scientific">Haematococcus lacustris</name>
    <name type="common">Green alga</name>
    <name type="synonym">Haematococcus pluvialis</name>
    <dbReference type="NCBI Taxonomy" id="44745"/>
    <lineage>
        <taxon>Eukaryota</taxon>
        <taxon>Viridiplantae</taxon>
        <taxon>Chlorophyta</taxon>
        <taxon>core chlorophytes</taxon>
        <taxon>Chlorophyceae</taxon>
        <taxon>CS clade</taxon>
        <taxon>Chlamydomonadales</taxon>
        <taxon>Haematococcaceae</taxon>
        <taxon>Haematococcus</taxon>
    </lineage>
</organism>
<keyword evidence="3" id="KW-1185">Reference proteome</keyword>
<evidence type="ECO:0000313" key="2">
    <source>
        <dbReference type="EMBL" id="GFH11117.1"/>
    </source>
</evidence>
<feature type="region of interest" description="Disordered" evidence="1">
    <location>
        <begin position="1"/>
        <end position="34"/>
    </location>
</feature>
<evidence type="ECO:0000313" key="3">
    <source>
        <dbReference type="Proteomes" id="UP000485058"/>
    </source>
</evidence>
<dbReference type="AlphaFoldDB" id="A0A699YLG4"/>
<name>A0A699YLG4_HAELA</name>
<sequence>MFSSVDDLDPRPAKAAALSGSERGGGDGAAQEFKLEDSPEAIIICIVKLHQQQ</sequence>
<proteinExistence type="predicted"/>
<comment type="caution">
    <text evidence="2">The sequence shown here is derived from an EMBL/GenBank/DDBJ whole genome shotgun (WGS) entry which is preliminary data.</text>
</comment>
<accession>A0A699YLG4</accession>
<gene>
    <name evidence="2" type="ORF">HaLaN_06559</name>
</gene>
<dbReference type="EMBL" id="BLLF01000375">
    <property type="protein sequence ID" value="GFH11117.1"/>
    <property type="molecule type" value="Genomic_DNA"/>
</dbReference>
<protein>
    <submittedName>
        <fullName evidence="2">Uncharacterized protein</fullName>
    </submittedName>
</protein>